<proteinExistence type="predicted"/>
<keyword evidence="3" id="KW-1185">Reference proteome</keyword>
<sequence>MNRSLIRLAAVAGAATVLLLGARSTAGAAEGICGSAAPVFTADGSGVLKGELGGKAAKGCEYRVRTGPEGESRLHLGRDGAFVLAYDRGFGRADFVYEVTWAKGREIRTAVVVEEATLTAPSTAAGVAPSERDDASLKLAGLTGASALALGGGAVWLMRRRAA</sequence>
<evidence type="ECO:0008006" key="4">
    <source>
        <dbReference type="Google" id="ProtNLM"/>
    </source>
</evidence>
<gene>
    <name evidence="2" type="ORF">Afil01_55510</name>
</gene>
<dbReference type="RefSeq" id="WP_285665986.1">
    <property type="nucleotide sequence ID" value="NZ_BSTX01000004.1"/>
</dbReference>
<dbReference type="AlphaFoldDB" id="A0A9W6SPT1"/>
<dbReference type="Proteomes" id="UP001165079">
    <property type="component" value="Unassembled WGS sequence"/>
</dbReference>
<feature type="chain" id="PRO_5040975919" description="Gram-positive cocci surface proteins LPxTG domain-containing protein" evidence="1">
    <location>
        <begin position="29"/>
        <end position="163"/>
    </location>
</feature>
<evidence type="ECO:0000256" key="1">
    <source>
        <dbReference type="SAM" id="SignalP"/>
    </source>
</evidence>
<evidence type="ECO:0000313" key="3">
    <source>
        <dbReference type="Proteomes" id="UP001165079"/>
    </source>
</evidence>
<dbReference type="EMBL" id="BSTX01000004">
    <property type="protein sequence ID" value="GLZ80744.1"/>
    <property type="molecule type" value="Genomic_DNA"/>
</dbReference>
<reference evidence="2" key="1">
    <citation type="submission" date="2023-03" db="EMBL/GenBank/DDBJ databases">
        <title>Actinorhabdospora filicis NBRC 111898.</title>
        <authorList>
            <person name="Ichikawa N."/>
            <person name="Sato H."/>
            <person name="Tonouchi N."/>
        </authorList>
    </citation>
    <scope>NUCLEOTIDE SEQUENCE</scope>
    <source>
        <strain evidence="2">NBRC 111898</strain>
    </source>
</reference>
<evidence type="ECO:0000313" key="2">
    <source>
        <dbReference type="EMBL" id="GLZ80744.1"/>
    </source>
</evidence>
<name>A0A9W6SPT1_9ACTN</name>
<feature type="signal peptide" evidence="1">
    <location>
        <begin position="1"/>
        <end position="28"/>
    </location>
</feature>
<accession>A0A9W6SPT1</accession>
<organism evidence="2 3">
    <name type="scientific">Actinorhabdospora filicis</name>
    <dbReference type="NCBI Taxonomy" id="1785913"/>
    <lineage>
        <taxon>Bacteria</taxon>
        <taxon>Bacillati</taxon>
        <taxon>Actinomycetota</taxon>
        <taxon>Actinomycetes</taxon>
        <taxon>Micromonosporales</taxon>
        <taxon>Micromonosporaceae</taxon>
        <taxon>Actinorhabdospora</taxon>
    </lineage>
</organism>
<keyword evidence="1" id="KW-0732">Signal</keyword>
<protein>
    <recommendedName>
        <fullName evidence="4">Gram-positive cocci surface proteins LPxTG domain-containing protein</fullName>
    </recommendedName>
</protein>
<comment type="caution">
    <text evidence="2">The sequence shown here is derived from an EMBL/GenBank/DDBJ whole genome shotgun (WGS) entry which is preliminary data.</text>
</comment>